<evidence type="ECO:0000256" key="6">
    <source>
        <dbReference type="ARBA" id="ARBA00022679"/>
    </source>
</evidence>
<dbReference type="PROSITE" id="PS50885">
    <property type="entry name" value="HAMP"/>
    <property type="match status" value="1"/>
</dbReference>
<feature type="domain" description="HAMP" evidence="16">
    <location>
        <begin position="403"/>
        <end position="449"/>
    </location>
</feature>
<evidence type="ECO:0000256" key="10">
    <source>
        <dbReference type="ARBA" id="ARBA00022840"/>
    </source>
</evidence>
<feature type="transmembrane region" description="Helical" evidence="14">
    <location>
        <begin position="226"/>
        <end position="248"/>
    </location>
</feature>
<dbReference type="Gene3D" id="1.10.287.130">
    <property type="match status" value="1"/>
</dbReference>
<dbReference type="InterPro" id="IPR005467">
    <property type="entry name" value="His_kinase_dom"/>
</dbReference>
<evidence type="ECO:0000313" key="17">
    <source>
        <dbReference type="EMBL" id="VFD55210.1"/>
    </source>
</evidence>
<evidence type="ECO:0000259" key="15">
    <source>
        <dbReference type="PROSITE" id="PS50109"/>
    </source>
</evidence>
<evidence type="ECO:0000256" key="11">
    <source>
        <dbReference type="ARBA" id="ARBA00022989"/>
    </source>
</evidence>
<evidence type="ECO:0000313" key="18">
    <source>
        <dbReference type="Proteomes" id="UP000346772"/>
    </source>
</evidence>
<keyword evidence="11 14" id="KW-1133">Transmembrane helix</keyword>
<feature type="transmembrane region" description="Helical" evidence="14">
    <location>
        <begin position="325"/>
        <end position="343"/>
    </location>
</feature>
<dbReference type="CDD" id="cd06225">
    <property type="entry name" value="HAMP"/>
    <property type="match status" value="1"/>
</dbReference>
<dbReference type="PROSITE" id="PS50109">
    <property type="entry name" value="HIS_KIN"/>
    <property type="match status" value="1"/>
</dbReference>
<dbReference type="SMART" id="SM00388">
    <property type="entry name" value="HisKA"/>
    <property type="match status" value="1"/>
</dbReference>
<protein>
    <recommendedName>
        <fullName evidence="3">histidine kinase</fullName>
        <ecNumber evidence="3">2.7.13.3</ecNumber>
    </recommendedName>
</protein>
<proteinExistence type="predicted"/>
<dbReference type="Gene3D" id="6.10.340.10">
    <property type="match status" value="1"/>
</dbReference>
<evidence type="ECO:0000256" key="2">
    <source>
        <dbReference type="ARBA" id="ARBA00004651"/>
    </source>
</evidence>
<dbReference type="FunFam" id="1.10.287.130:FF:000008">
    <property type="entry name" value="Two-component sensor histidine kinase"/>
    <property type="match status" value="1"/>
</dbReference>
<dbReference type="InterPro" id="IPR036890">
    <property type="entry name" value="HATPase_C_sf"/>
</dbReference>
<feature type="transmembrane region" description="Helical" evidence="14">
    <location>
        <begin position="295"/>
        <end position="313"/>
    </location>
</feature>
<sequence>MEKYRALKLVSLIIISISFPLTILLATIGLAEPKYNIQKTSTKSGIFNISNDFYDSNIFDEGTVASLLSNFKISVDSQLTSEEKSKFQTKSKSIDLSSNDSEYDKIMINKQASEEYLGYLKNIKVYVINTYTGVFYTNTSYDNLNDFKQETKNYCNIEIINNVGKSSYIKTINGEKFELNNLSMELNGVDEAFEAYVSFPEEPTMEDGIVYTNFQIFKQATEKVRLFFVASLSLAIICLLFIILYSRIKCEVLKRHNVFLLIYSKIPMEFNIILVSISIAILTIYALAVSYHIDVIVLVSLSLLIVSNNIFFINVQLSYLENKMYIFKTSIIVRVILWLIRTVREVSNAIKKVSLARKVIVIVIISLALIMVISARSISMGLLFSICIFLGFTIYITKRLSYLSYVIEGTERIKKGELDYKIKITGNDNFTSLAENINNIGEGLDRAIEEQVKSERMKSDLITNVSHDLKTPLTSIINYVDLIKKEESIQPEYINDYINVLESKSKRLKLLIEDLFEASRVSSGNIELQISKIDLVQLLRQSIGELEEKLSKNNLYLKLNVPNDKVYIWADGRRMYRVFENLLSNIAKYSLEETRVYIDVYDYGENVKVTMKNISSYELNFDPSEIMERFKRADESRNTEGSGLGLAIARDLVDLQGGKFYIEIDGDLFKANLEFQKYEEEVTNMEKDGI</sequence>
<reference evidence="17 18" key="1">
    <citation type="submission" date="2019-02" db="EMBL/GenBank/DDBJ databases">
        <authorList>
            <consortium name="Pathogen Informatics"/>
        </authorList>
    </citation>
    <scope>NUCLEOTIDE SEQUENCE [LARGE SCALE GENOMIC DNA]</scope>
    <source>
        <strain evidence="17 18">078GUE027</strain>
    </source>
</reference>
<dbReference type="RefSeq" id="WP_003423182.1">
    <property type="nucleotide sequence ID" value="NZ_BEHB01000017.1"/>
</dbReference>
<feature type="transmembrane region" description="Helical" evidence="14">
    <location>
        <begin position="6"/>
        <end position="31"/>
    </location>
</feature>
<dbReference type="GO" id="GO:0000155">
    <property type="term" value="F:phosphorelay sensor kinase activity"/>
    <property type="evidence" value="ECO:0007669"/>
    <property type="project" value="InterPro"/>
</dbReference>
<dbReference type="InterPro" id="IPR003594">
    <property type="entry name" value="HATPase_dom"/>
</dbReference>
<evidence type="ECO:0000256" key="8">
    <source>
        <dbReference type="ARBA" id="ARBA00022741"/>
    </source>
</evidence>
<keyword evidence="6 17" id="KW-0808">Transferase</keyword>
<feature type="transmembrane region" description="Helical" evidence="14">
    <location>
        <begin position="379"/>
        <end position="397"/>
    </location>
</feature>
<evidence type="ECO:0000256" key="1">
    <source>
        <dbReference type="ARBA" id="ARBA00000085"/>
    </source>
</evidence>
<dbReference type="EMBL" id="CAADAT010000016">
    <property type="protein sequence ID" value="VFD55210.1"/>
    <property type="molecule type" value="Genomic_DNA"/>
</dbReference>
<dbReference type="CDD" id="cd16923">
    <property type="entry name" value="HATPase_VanS-like"/>
    <property type="match status" value="1"/>
</dbReference>
<dbReference type="Gene3D" id="3.30.565.10">
    <property type="entry name" value="Histidine kinase-like ATPase, C-terminal domain"/>
    <property type="match status" value="1"/>
</dbReference>
<comment type="caution">
    <text evidence="17">The sequence shown here is derived from an EMBL/GenBank/DDBJ whole genome shotgun (WGS) entry which is preliminary data.</text>
</comment>
<dbReference type="GO" id="GO:0005524">
    <property type="term" value="F:ATP binding"/>
    <property type="evidence" value="ECO:0007669"/>
    <property type="project" value="UniProtKB-KW"/>
</dbReference>
<dbReference type="GO" id="GO:0005886">
    <property type="term" value="C:plasma membrane"/>
    <property type="evidence" value="ECO:0007669"/>
    <property type="project" value="UniProtKB-SubCell"/>
</dbReference>
<keyword evidence="12" id="KW-0902">Two-component regulatory system</keyword>
<dbReference type="SUPFAM" id="SSF55874">
    <property type="entry name" value="ATPase domain of HSP90 chaperone/DNA topoisomerase II/histidine kinase"/>
    <property type="match status" value="1"/>
</dbReference>
<dbReference type="EC" id="2.7.13.3" evidence="3"/>
<dbReference type="InterPro" id="IPR036097">
    <property type="entry name" value="HisK_dim/P_sf"/>
</dbReference>
<dbReference type="PRINTS" id="PR00344">
    <property type="entry name" value="BCTRLSENSOR"/>
</dbReference>
<keyword evidence="9 17" id="KW-0418">Kinase</keyword>
<feature type="transmembrane region" description="Helical" evidence="14">
    <location>
        <begin position="355"/>
        <end position="373"/>
    </location>
</feature>
<evidence type="ECO:0000256" key="5">
    <source>
        <dbReference type="ARBA" id="ARBA00022553"/>
    </source>
</evidence>
<evidence type="ECO:0000256" key="7">
    <source>
        <dbReference type="ARBA" id="ARBA00022692"/>
    </source>
</evidence>
<evidence type="ECO:0000259" key="16">
    <source>
        <dbReference type="PROSITE" id="PS50885"/>
    </source>
</evidence>
<dbReference type="InterPro" id="IPR050398">
    <property type="entry name" value="HssS/ArlS-like"/>
</dbReference>
<dbReference type="SUPFAM" id="SSF47384">
    <property type="entry name" value="Homodimeric domain of signal transducing histidine kinase"/>
    <property type="match status" value="1"/>
</dbReference>
<dbReference type="Pfam" id="PF00512">
    <property type="entry name" value="HisKA"/>
    <property type="match status" value="1"/>
</dbReference>
<dbReference type="Pfam" id="PF02518">
    <property type="entry name" value="HATPase_c"/>
    <property type="match status" value="1"/>
</dbReference>
<dbReference type="InterPro" id="IPR003661">
    <property type="entry name" value="HisK_dim/P_dom"/>
</dbReference>
<organism evidence="17 18">
    <name type="scientific">Clostridioides difficile</name>
    <name type="common">Peptoclostridium difficile</name>
    <dbReference type="NCBI Taxonomy" id="1496"/>
    <lineage>
        <taxon>Bacteria</taxon>
        <taxon>Bacillati</taxon>
        <taxon>Bacillota</taxon>
        <taxon>Clostridia</taxon>
        <taxon>Peptostreptococcales</taxon>
        <taxon>Peptostreptococcaceae</taxon>
        <taxon>Clostridioides</taxon>
    </lineage>
</organism>
<dbReference type="PANTHER" id="PTHR45528">
    <property type="entry name" value="SENSOR HISTIDINE KINASE CPXA"/>
    <property type="match status" value="1"/>
</dbReference>
<comment type="catalytic activity">
    <reaction evidence="1">
        <text>ATP + protein L-histidine = ADP + protein N-phospho-L-histidine.</text>
        <dbReference type="EC" id="2.7.13.3"/>
    </reaction>
</comment>
<dbReference type="AlphaFoldDB" id="A0AAX3H2C6"/>
<evidence type="ECO:0000256" key="12">
    <source>
        <dbReference type="ARBA" id="ARBA00023012"/>
    </source>
</evidence>
<name>A0AAX3H2C6_CLODI</name>
<dbReference type="PANTHER" id="PTHR45528:SF1">
    <property type="entry name" value="SENSOR HISTIDINE KINASE CPXA"/>
    <property type="match status" value="1"/>
</dbReference>
<feature type="domain" description="Histidine kinase" evidence="15">
    <location>
        <begin position="464"/>
        <end position="663"/>
    </location>
</feature>
<evidence type="ECO:0000256" key="9">
    <source>
        <dbReference type="ARBA" id="ARBA00022777"/>
    </source>
</evidence>
<dbReference type="InterPro" id="IPR003660">
    <property type="entry name" value="HAMP_dom"/>
</dbReference>
<accession>A0AAX3H2C6</accession>
<dbReference type="InterPro" id="IPR004358">
    <property type="entry name" value="Sig_transdc_His_kin-like_C"/>
</dbReference>
<keyword evidence="7 14" id="KW-0812">Transmembrane</keyword>
<keyword evidence="5" id="KW-0597">Phosphoprotein</keyword>
<feature type="transmembrane region" description="Helical" evidence="14">
    <location>
        <begin position="268"/>
        <end position="288"/>
    </location>
</feature>
<dbReference type="SMART" id="SM00387">
    <property type="entry name" value="HATPase_c"/>
    <property type="match status" value="1"/>
</dbReference>
<evidence type="ECO:0000256" key="14">
    <source>
        <dbReference type="SAM" id="Phobius"/>
    </source>
</evidence>
<evidence type="ECO:0000256" key="3">
    <source>
        <dbReference type="ARBA" id="ARBA00012438"/>
    </source>
</evidence>
<comment type="subcellular location">
    <subcellularLocation>
        <location evidence="2">Cell membrane</location>
        <topology evidence="2">Multi-pass membrane protein</topology>
    </subcellularLocation>
</comment>
<dbReference type="Proteomes" id="UP000346772">
    <property type="component" value="Unassembled WGS sequence"/>
</dbReference>
<keyword evidence="8" id="KW-0547">Nucleotide-binding</keyword>
<dbReference type="CDD" id="cd00082">
    <property type="entry name" value="HisKA"/>
    <property type="match status" value="1"/>
</dbReference>
<evidence type="ECO:0000256" key="13">
    <source>
        <dbReference type="ARBA" id="ARBA00023136"/>
    </source>
</evidence>
<keyword evidence="10" id="KW-0067">ATP-binding</keyword>
<keyword evidence="13 14" id="KW-0472">Membrane</keyword>
<evidence type="ECO:0000256" key="4">
    <source>
        <dbReference type="ARBA" id="ARBA00022475"/>
    </source>
</evidence>
<keyword evidence="4" id="KW-1003">Cell membrane</keyword>
<gene>
    <name evidence="17" type="primary">phoR_13</name>
    <name evidence="17" type="ORF">SAMEA1710456_02714</name>
</gene>